<evidence type="ECO:0000256" key="1">
    <source>
        <dbReference type="SAM" id="Coils"/>
    </source>
</evidence>
<dbReference type="KEGG" id="mri:Mal4_16270"/>
<dbReference type="OrthoDB" id="275890at2"/>
<keyword evidence="3" id="KW-1185">Reference proteome</keyword>
<dbReference type="EMBL" id="CP036275">
    <property type="protein sequence ID" value="QDU37317.1"/>
    <property type="molecule type" value="Genomic_DNA"/>
</dbReference>
<sequence length="148" mass="17579">MTRDVDLPGSDLRQCTEFEYILIGDLRDLLEEPDGFETRMWLLAVLDALVEALPRELELKSQAGYLSDVLDEFPNWENHVHRLQQEHVRLHRRLVELRDRIRHYRAMNNLMEQVRADLETWTEAFVDRHREERRLVQTAANLEVGCGD</sequence>
<keyword evidence="1" id="KW-0175">Coiled coil</keyword>
<feature type="coiled-coil region" evidence="1">
    <location>
        <begin position="80"/>
        <end position="124"/>
    </location>
</feature>
<evidence type="ECO:0000313" key="2">
    <source>
        <dbReference type="EMBL" id="QDU37317.1"/>
    </source>
</evidence>
<reference evidence="2 3" key="1">
    <citation type="submission" date="2019-02" db="EMBL/GenBank/DDBJ databases">
        <title>Deep-cultivation of Planctomycetes and their phenomic and genomic characterization uncovers novel biology.</title>
        <authorList>
            <person name="Wiegand S."/>
            <person name="Jogler M."/>
            <person name="Boedeker C."/>
            <person name="Pinto D."/>
            <person name="Vollmers J."/>
            <person name="Rivas-Marin E."/>
            <person name="Kohn T."/>
            <person name="Peeters S.H."/>
            <person name="Heuer A."/>
            <person name="Rast P."/>
            <person name="Oberbeckmann S."/>
            <person name="Bunk B."/>
            <person name="Jeske O."/>
            <person name="Meyerdierks A."/>
            <person name="Storesund J.E."/>
            <person name="Kallscheuer N."/>
            <person name="Luecker S."/>
            <person name="Lage O.M."/>
            <person name="Pohl T."/>
            <person name="Merkel B.J."/>
            <person name="Hornburger P."/>
            <person name="Mueller R.-W."/>
            <person name="Bruemmer F."/>
            <person name="Labrenz M."/>
            <person name="Spormann A.M."/>
            <person name="Op den Camp H."/>
            <person name="Overmann J."/>
            <person name="Amann R."/>
            <person name="Jetten M.S.M."/>
            <person name="Mascher T."/>
            <person name="Medema M.H."/>
            <person name="Devos D.P."/>
            <person name="Kaster A.-K."/>
            <person name="Ovreas L."/>
            <person name="Rohde M."/>
            <person name="Galperin M.Y."/>
            <person name="Jogler C."/>
        </authorList>
    </citation>
    <scope>NUCLEOTIDE SEQUENCE [LARGE SCALE GENOMIC DNA]</scope>
    <source>
        <strain evidence="2 3">Mal4</strain>
    </source>
</reference>
<evidence type="ECO:0008006" key="4">
    <source>
        <dbReference type="Google" id="ProtNLM"/>
    </source>
</evidence>
<evidence type="ECO:0000313" key="3">
    <source>
        <dbReference type="Proteomes" id="UP000320496"/>
    </source>
</evidence>
<protein>
    <recommendedName>
        <fullName evidence="4">Hemerythrin-like domain-containing protein</fullName>
    </recommendedName>
</protein>
<accession>A0A517Z4G9</accession>
<name>A0A517Z4G9_9PLAN</name>
<proteinExistence type="predicted"/>
<dbReference type="RefSeq" id="WP_145368095.1">
    <property type="nucleotide sequence ID" value="NZ_CP036275.1"/>
</dbReference>
<organism evidence="2 3">
    <name type="scientific">Maioricimonas rarisocia</name>
    <dbReference type="NCBI Taxonomy" id="2528026"/>
    <lineage>
        <taxon>Bacteria</taxon>
        <taxon>Pseudomonadati</taxon>
        <taxon>Planctomycetota</taxon>
        <taxon>Planctomycetia</taxon>
        <taxon>Planctomycetales</taxon>
        <taxon>Planctomycetaceae</taxon>
        <taxon>Maioricimonas</taxon>
    </lineage>
</organism>
<dbReference type="Proteomes" id="UP000320496">
    <property type="component" value="Chromosome"/>
</dbReference>
<dbReference type="AlphaFoldDB" id="A0A517Z4G9"/>
<gene>
    <name evidence="2" type="ORF">Mal4_16270</name>
</gene>